<evidence type="ECO:0000256" key="4">
    <source>
        <dbReference type="ARBA" id="ARBA00022679"/>
    </source>
</evidence>
<dbReference type="InterPro" id="IPR010970">
    <property type="entry name" value="Cys_dSase_SufS"/>
</dbReference>
<dbReference type="GO" id="GO:0016226">
    <property type="term" value="P:iron-sulfur cluster assembly"/>
    <property type="evidence" value="ECO:0007669"/>
    <property type="project" value="InterPro"/>
</dbReference>
<dbReference type="CDD" id="cd06453">
    <property type="entry name" value="SufS_like"/>
    <property type="match status" value="1"/>
</dbReference>
<dbReference type="Pfam" id="PF01458">
    <property type="entry name" value="SUFBD_core"/>
    <property type="match status" value="1"/>
</dbReference>
<dbReference type="EC" id="2.8.1.7" evidence="3"/>
<evidence type="ECO:0000256" key="5">
    <source>
        <dbReference type="ARBA" id="ARBA00022898"/>
    </source>
</evidence>
<organism evidence="9 10">
    <name type="scientific">Lachnobacterium bovis DSM 14045</name>
    <dbReference type="NCBI Taxonomy" id="1122142"/>
    <lineage>
        <taxon>Bacteria</taxon>
        <taxon>Bacillati</taxon>
        <taxon>Bacillota</taxon>
        <taxon>Clostridia</taxon>
        <taxon>Lachnospirales</taxon>
        <taxon>Lachnospiraceae</taxon>
        <taxon>Lachnobacterium</taxon>
    </lineage>
</organism>
<dbReference type="InterPro" id="IPR015422">
    <property type="entry name" value="PyrdxlP-dep_Trfase_small"/>
</dbReference>
<dbReference type="Proteomes" id="UP000183918">
    <property type="component" value="Unassembled WGS sequence"/>
</dbReference>
<evidence type="ECO:0000256" key="1">
    <source>
        <dbReference type="ARBA" id="ARBA00001933"/>
    </source>
</evidence>
<dbReference type="SUPFAM" id="SSF101960">
    <property type="entry name" value="Stabilizer of iron transporter SufD"/>
    <property type="match status" value="1"/>
</dbReference>
<dbReference type="InterPro" id="IPR000192">
    <property type="entry name" value="Aminotrans_V_dom"/>
</dbReference>
<keyword evidence="5" id="KW-0663">Pyridoxal phosphate</keyword>
<dbReference type="SUPFAM" id="SSF53383">
    <property type="entry name" value="PLP-dependent transferases"/>
    <property type="match status" value="1"/>
</dbReference>
<dbReference type="Pfam" id="PF00266">
    <property type="entry name" value="Aminotran_5"/>
    <property type="match status" value="1"/>
</dbReference>
<dbReference type="EMBL" id="FNPG01000006">
    <property type="protein sequence ID" value="SDY01774.1"/>
    <property type="molecule type" value="Genomic_DNA"/>
</dbReference>
<comment type="catalytic activity">
    <reaction evidence="6">
        <text>(sulfur carrier)-H + L-cysteine = (sulfur carrier)-SH + L-alanine</text>
        <dbReference type="Rhea" id="RHEA:43892"/>
        <dbReference type="Rhea" id="RHEA-COMP:14737"/>
        <dbReference type="Rhea" id="RHEA-COMP:14739"/>
        <dbReference type="ChEBI" id="CHEBI:29917"/>
        <dbReference type="ChEBI" id="CHEBI:35235"/>
        <dbReference type="ChEBI" id="CHEBI:57972"/>
        <dbReference type="ChEBI" id="CHEBI:64428"/>
        <dbReference type="EC" id="2.8.1.7"/>
    </reaction>
</comment>
<keyword evidence="4" id="KW-0808">Transferase</keyword>
<gene>
    <name evidence="9" type="ORF">SAMN02910414_00551</name>
</gene>
<dbReference type="GO" id="GO:0031071">
    <property type="term" value="F:cysteine desulfurase activity"/>
    <property type="evidence" value="ECO:0007669"/>
    <property type="project" value="UniProtKB-EC"/>
</dbReference>
<dbReference type="InterPro" id="IPR000825">
    <property type="entry name" value="SUF_FeS_clus_asmbl_SufBD_core"/>
</dbReference>
<evidence type="ECO:0000256" key="2">
    <source>
        <dbReference type="ARBA" id="ARBA00010447"/>
    </source>
</evidence>
<comment type="similarity">
    <text evidence="2">Belongs to the class-V pyridoxal-phosphate-dependent aminotransferase family. Csd subfamily.</text>
</comment>
<accession>A0A1H3GGZ1</accession>
<protein>
    <recommendedName>
        <fullName evidence="3">cysteine desulfurase</fullName>
        <ecNumber evidence="3">2.8.1.7</ecNumber>
    </recommendedName>
</protein>
<dbReference type="AlphaFoldDB" id="A0A1H3GGZ1"/>
<dbReference type="STRING" id="1122142.SAMN02910414_00551"/>
<dbReference type="GO" id="GO:0006534">
    <property type="term" value="P:cysteine metabolic process"/>
    <property type="evidence" value="ECO:0007669"/>
    <property type="project" value="InterPro"/>
</dbReference>
<dbReference type="PANTHER" id="PTHR43586:SF8">
    <property type="entry name" value="CYSTEINE DESULFURASE 1, CHLOROPLASTIC"/>
    <property type="match status" value="1"/>
</dbReference>
<evidence type="ECO:0000313" key="10">
    <source>
        <dbReference type="Proteomes" id="UP000183918"/>
    </source>
</evidence>
<dbReference type="Gene3D" id="3.90.1150.10">
    <property type="entry name" value="Aspartate Aminotransferase, domain 1"/>
    <property type="match status" value="1"/>
</dbReference>
<evidence type="ECO:0000256" key="6">
    <source>
        <dbReference type="ARBA" id="ARBA00050776"/>
    </source>
</evidence>
<dbReference type="PANTHER" id="PTHR43586">
    <property type="entry name" value="CYSTEINE DESULFURASE"/>
    <property type="match status" value="1"/>
</dbReference>
<dbReference type="OrthoDB" id="9804366at2"/>
<evidence type="ECO:0000259" key="8">
    <source>
        <dbReference type="Pfam" id="PF01458"/>
    </source>
</evidence>
<dbReference type="InterPro" id="IPR015421">
    <property type="entry name" value="PyrdxlP-dep_Trfase_major"/>
</dbReference>
<feature type="domain" description="Aminotransferase class V" evidence="7">
    <location>
        <begin position="406"/>
        <end position="777"/>
    </location>
</feature>
<evidence type="ECO:0000256" key="3">
    <source>
        <dbReference type="ARBA" id="ARBA00012239"/>
    </source>
</evidence>
<keyword evidence="10" id="KW-1185">Reference proteome</keyword>
<proteinExistence type="inferred from homology"/>
<name>A0A1H3GGZ1_9FIRM</name>
<dbReference type="Gene3D" id="3.40.640.10">
    <property type="entry name" value="Type I PLP-dependent aspartate aminotransferase-like (Major domain)"/>
    <property type="match status" value="1"/>
</dbReference>
<feature type="domain" description="SUF system FeS cluster assembly SufBD core" evidence="8">
    <location>
        <begin position="139"/>
        <end position="359"/>
    </location>
</feature>
<reference evidence="9 10" key="1">
    <citation type="submission" date="2016-10" db="EMBL/GenBank/DDBJ databases">
        <authorList>
            <person name="de Groot N.N."/>
        </authorList>
    </citation>
    <scope>NUCLEOTIDE SEQUENCE [LARGE SCALE GENOMIC DNA]</scope>
    <source>
        <strain evidence="9 10">DSM 14045</strain>
    </source>
</reference>
<dbReference type="NCBIfam" id="TIGR01979">
    <property type="entry name" value="sufS"/>
    <property type="match status" value="1"/>
</dbReference>
<evidence type="ECO:0000259" key="7">
    <source>
        <dbReference type="Pfam" id="PF00266"/>
    </source>
</evidence>
<sequence>MDINFRINKLPVATYNWLKVNSNQVNENVEFSCINEKFELNIDSDKVLTRDLTDDDVINLASSFNKDILENSRDIEAPNGESYSDNNQVIKTGLGKEFDSFLKKENVVTKLIEVKENSVLESPVVIKVSHENRTIGLYSQLIHVKENSRATVLMIYDSDIDAEGLNAISTKVLLEDNAKLKLVKVQTLGNKVLHFDDIGSVCRDNAEFDLVQIEVGGQNNWTGAFVELVGDEAVFDNNMGYYMQDKQKLDMNYVVSHRGKKTDSKMIFKGALKDEAQKVWRGTIDFHKGSSGSTGDEQEDVLLVSPDIVNKSIPIILCHEEDVDGRHGTSIGQLEEEELFYFQSRGISREEAQKIMIKAQLNSIAELIPVEDEKGRIENFIDKRINSDFDVYKIREDFPILQGDYVYLDSAATSQKPKQVTDAVIDFYNRSNANPLRGLYDLSIDATDRYEDAREAVADFIGASSKKEIVFTRNTSESLNLVAYSYGLSNVNEGDEIVTTIMEHHSNMLPWQMVAKTKKAKLIYLEPNKEGVIEKSEYESKITDKTKIVAIGHVSNVLGVTNPVKEIAEYAHKKGAIVVVDGAQSTPHMEIDVKDLGADFFAFSGHKMLAPMGIGVLYGRLELLEQMPPFLVGGEMIEYVTKEGATYAEVPHKFEAGTVNAADAVGLAEAIKYIKNVGFNAIKQQELLLTKRVLEGLKKYEFIKVYGSSDPEKHCGIVTFTVDGVHPHDVSTILNEDKICVRAGNHCAQPLVDFLGAPSTVRVSLYFYNTVEEVDEFLDKIKKVREVMGYGA</sequence>
<dbReference type="InterPro" id="IPR015424">
    <property type="entry name" value="PyrdxlP-dep_Trfase"/>
</dbReference>
<evidence type="ECO:0000313" key="9">
    <source>
        <dbReference type="EMBL" id="SDY01774.1"/>
    </source>
</evidence>
<dbReference type="GO" id="GO:0030170">
    <property type="term" value="F:pyridoxal phosphate binding"/>
    <property type="evidence" value="ECO:0007669"/>
    <property type="project" value="InterPro"/>
</dbReference>
<dbReference type="InterPro" id="IPR037284">
    <property type="entry name" value="SUF_FeS_clus_asmbl_SufBD_sf"/>
</dbReference>
<comment type="cofactor">
    <cofactor evidence="1">
        <name>pyridoxal 5'-phosphate</name>
        <dbReference type="ChEBI" id="CHEBI:597326"/>
    </cofactor>
</comment>